<dbReference type="PANTHER" id="PTHR43681:SF1">
    <property type="entry name" value="SARCALUMENIN"/>
    <property type="match status" value="1"/>
</dbReference>
<organism evidence="2 3">
    <name type="scientific">Triparma laevis f. longispina</name>
    <dbReference type="NCBI Taxonomy" id="1714387"/>
    <lineage>
        <taxon>Eukaryota</taxon>
        <taxon>Sar</taxon>
        <taxon>Stramenopiles</taxon>
        <taxon>Ochrophyta</taxon>
        <taxon>Bolidophyceae</taxon>
        <taxon>Parmales</taxon>
        <taxon>Triparmaceae</taxon>
        <taxon>Triparma</taxon>
    </lineage>
</organism>
<keyword evidence="3" id="KW-1185">Reference proteome</keyword>
<dbReference type="InterPro" id="IPR051943">
    <property type="entry name" value="TRAFAC_Dynamin-like_GTPase"/>
</dbReference>
<comment type="caution">
    <text evidence="2">The sequence shown here is derived from an EMBL/GenBank/DDBJ whole genome shotgun (WGS) entry which is preliminary data.</text>
</comment>
<dbReference type="AlphaFoldDB" id="A0A9W7B3F7"/>
<evidence type="ECO:0000313" key="3">
    <source>
        <dbReference type="Proteomes" id="UP001165122"/>
    </source>
</evidence>
<dbReference type="EMBL" id="BRXW01000913">
    <property type="protein sequence ID" value="GMH79209.1"/>
    <property type="molecule type" value="Genomic_DNA"/>
</dbReference>
<dbReference type="Proteomes" id="UP001165122">
    <property type="component" value="Unassembled WGS sequence"/>
</dbReference>
<dbReference type="SUPFAM" id="SSF52540">
    <property type="entry name" value="P-loop containing nucleoside triphosphate hydrolases"/>
    <property type="match status" value="1"/>
</dbReference>
<dbReference type="InterPro" id="IPR045063">
    <property type="entry name" value="Dynamin_N"/>
</dbReference>
<reference evidence="3" key="1">
    <citation type="journal article" date="2023" name="Commun. Biol.">
        <title>Genome analysis of Parmales, the sister group of diatoms, reveals the evolutionary specialization of diatoms from phago-mixotrophs to photoautotrophs.</title>
        <authorList>
            <person name="Ban H."/>
            <person name="Sato S."/>
            <person name="Yoshikawa S."/>
            <person name="Yamada K."/>
            <person name="Nakamura Y."/>
            <person name="Ichinomiya M."/>
            <person name="Sato N."/>
            <person name="Blanc-Mathieu R."/>
            <person name="Endo H."/>
            <person name="Kuwata A."/>
            <person name="Ogata H."/>
        </authorList>
    </citation>
    <scope>NUCLEOTIDE SEQUENCE [LARGE SCALE GENOMIC DNA]</scope>
    <source>
        <strain evidence="3">NIES 3700</strain>
    </source>
</reference>
<gene>
    <name evidence="2" type="ORF">TrLO_g13603</name>
</gene>
<dbReference type="Gene3D" id="3.40.50.300">
    <property type="entry name" value="P-loop containing nucleotide triphosphate hydrolases"/>
    <property type="match status" value="1"/>
</dbReference>
<protein>
    <recommendedName>
        <fullName evidence="1">Dynamin N-terminal domain-containing protein</fullName>
    </recommendedName>
</protein>
<dbReference type="Pfam" id="PF00350">
    <property type="entry name" value="Dynamin_N"/>
    <property type="match status" value="1"/>
</dbReference>
<dbReference type="PANTHER" id="PTHR43681">
    <property type="entry name" value="TRANSMEMBRANE GTPASE FZO"/>
    <property type="match status" value="1"/>
</dbReference>
<dbReference type="OrthoDB" id="1716625at2759"/>
<dbReference type="InterPro" id="IPR027417">
    <property type="entry name" value="P-loop_NTPase"/>
</dbReference>
<sequence>MLCRKIMFKRSLTASTSPMRKLRLHPLSSSSSSPSLLLRPFSSSNPLQPSISPSIQSSVLSTCSSLHASVMPLNTKIRGPLEKNSDKTTDLPFVFLVGNHSSGKSSFINHVLGRDVQTAGVAPTDDCFTVVSPGPKDIDQDGPALIGDPDMGFSNLRHFGPSLIHHTRLKIRENTNAPSFMMIDSPGMIDSPVTRETLGLSSSSRNNVMDRGYDFEGVVRWFAERADVILLFFDPDKPGTTGETLSILVNSLGGMDHKLYIVLNKADQFKKIHDFARAYGSLCWNLSKVIPRKDLPRIYTMCLPVKGEGEGSLKEGMKDLHHTRDVVVSEVMKAPKRRIDNAITRLGDSINLLLMHSKLTQETKKQYNRLMWRNRAEVGFLAVASAGMGFGGISMGMPQIAAGCAGVGVLASVGLGIYNGQKLQEEEKRLLSEDGLEQTFRRVYSRQISEGDEFTASFWGRTREPLRMNLTAMGLENAEDATTKDVANLENILDEEIPRLRRLASPKKGLGFRELLSGDGEGGKE</sequence>
<feature type="domain" description="Dynamin N-terminal" evidence="1">
    <location>
        <begin position="94"/>
        <end position="265"/>
    </location>
</feature>
<proteinExistence type="predicted"/>
<evidence type="ECO:0000313" key="2">
    <source>
        <dbReference type="EMBL" id="GMH79209.1"/>
    </source>
</evidence>
<accession>A0A9W7B3F7</accession>
<name>A0A9W7B3F7_9STRA</name>
<evidence type="ECO:0000259" key="1">
    <source>
        <dbReference type="Pfam" id="PF00350"/>
    </source>
</evidence>